<organism evidence="2 3">
    <name type="scientific">Armillaria ostoyae</name>
    <name type="common">Armillaria root rot fungus</name>
    <dbReference type="NCBI Taxonomy" id="47428"/>
    <lineage>
        <taxon>Eukaryota</taxon>
        <taxon>Fungi</taxon>
        <taxon>Dikarya</taxon>
        <taxon>Basidiomycota</taxon>
        <taxon>Agaricomycotina</taxon>
        <taxon>Agaricomycetes</taxon>
        <taxon>Agaricomycetidae</taxon>
        <taxon>Agaricales</taxon>
        <taxon>Marasmiineae</taxon>
        <taxon>Physalacriaceae</taxon>
        <taxon>Armillaria</taxon>
    </lineage>
</organism>
<dbReference type="OrthoDB" id="3097338at2759"/>
<reference evidence="3" key="1">
    <citation type="journal article" date="2017" name="Nat. Ecol. Evol.">
        <title>Genome expansion and lineage-specific genetic innovations in the forest pathogenic fungi Armillaria.</title>
        <authorList>
            <person name="Sipos G."/>
            <person name="Prasanna A.N."/>
            <person name="Walter M.C."/>
            <person name="O'Connor E."/>
            <person name="Balint B."/>
            <person name="Krizsan K."/>
            <person name="Kiss B."/>
            <person name="Hess J."/>
            <person name="Varga T."/>
            <person name="Slot J."/>
            <person name="Riley R."/>
            <person name="Boka B."/>
            <person name="Rigling D."/>
            <person name="Barry K."/>
            <person name="Lee J."/>
            <person name="Mihaltcheva S."/>
            <person name="LaButti K."/>
            <person name="Lipzen A."/>
            <person name="Waldron R."/>
            <person name="Moloney N.M."/>
            <person name="Sperisen C."/>
            <person name="Kredics L."/>
            <person name="Vagvoelgyi C."/>
            <person name="Patrignani A."/>
            <person name="Fitzpatrick D."/>
            <person name="Nagy I."/>
            <person name="Doyle S."/>
            <person name="Anderson J.B."/>
            <person name="Grigoriev I.V."/>
            <person name="Gueldener U."/>
            <person name="Muensterkoetter M."/>
            <person name="Nagy L.G."/>
        </authorList>
    </citation>
    <scope>NUCLEOTIDE SEQUENCE [LARGE SCALE GENOMIC DNA]</scope>
    <source>
        <strain evidence="3">C18/9</strain>
    </source>
</reference>
<feature type="compositionally biased region" description="Low complexity" evidence="1">
    <location>
        <begin position="379"/>
        <end position="389"/>
    </location>
</feature>
<evidence type="ECO:0000313" key="2">
    <source>
        <dbReference type="EMBL" id="SJL19059.1"/>
    </source>
</evidence>
<name>A0A284SDH0_ARMOS</name>
<feature type="region of interest" description="Disordered" evidence="1">
    <location>
        <begin position="332"/>
        <end position="410"/>
    </location>
</feature>
<proteinExistence type="predicted"/>
<accession>A0A284SDH0</accession>
<protein>
    <submittedName>
        <fullName evidence="2">Uncharacterized protein</fullName>
    </submittedName>
</protein>
<sequence>MSSPPLPPIKTLTPVPDDDDGDEIIKPYREALKLMMPYWRNKGEYSHEEASDLLKQVYNHLPPALRSWKTRTSSILEFRHADWHNTVARSAPEVRPSHVISSSSVAEARHSLVRRGFDMDEPLIALESYLLQRAIFSGTRLRPGALANNTDFPGHVFDRFPTPLPDSEEAEEVIVFSDPPAKKELLRPPLALPLRLRPPLLRFPKEHASSTDAHVSHPSMVILLEYLLHPKSPRVHALATVLSQPNSPPSPLANRRAPPLWNSFSPCFGLWFCAAGIAAPTITASKQFLLLGLASSLTPGFVFSAAPPPPGNAEPRSITLILSSLPRVPRVGDSNGSFSSGRPPLPPVTGQGEFLGARPLSPVREEAPAPTTPPPPLPVEEQPSTAVEEFPPPVPMDVDEPPSPPRDIIR</sequence>
<dbReference type="OMA" id="HTITHMA"/>
<evidence type="ECO:0000313" key="3">
    <source>
        <dbReference type="Proteomes" id="UP000219338"/>
    </source>
</evidence>
<feature type="region of interest" description="Disordered" evidence="1">
    <location>
        <begin position="1"/>
        <end position="22"/>
    </location>
</feature>
<dbReference type="EMBL" id="FUEG01000093">
    <property type="protein sequence ID" value="SJL19059.1"/>
    <property type="molecule type" value="Genomic_DNA"/>
</dbReference>
<dbReference type="AlphaFoldDB" id="A0A284SDH0"/>
<keyword evidence="3" id="KW-1185">Reference proteome</keyword>
<gene>
    <name evidence="2" type="ORF">ARMOST_22666</name>
</gene>
<dbReference type="Proteomes" id="UP000219338">
    <property type="component" value="Unassembled WGS sequence"/>
</dbReference>
<feature type="compositionally biased region" description="Pro residues" evidence="1">
    <location>
        <begin position="390"/>
        <end position="410"/>
    </location>
</feature>
<evidence type="ECO:0000256" key="1">
    <source>
        <dbReference type="SAM" id="MobiDB-lite"/>
    </source>
</evidence>